<proteinExistence type="predicted"/>
<reference evidence="2 3" key="1">
    <citation type="journal article" date="2019" name="Sci. Rep.">
        <title>Orb-weaving spider Araneus ventricosus genome elucidates the spidroin gene catalogue.</title>
        <authorList>
            <person name="Kono N."/>
            <person name="Nakamura H."/>
            <person name="Ohtoshi R."/>
            <person name="Moran D.A.P."/>
            <person name="Shinohara A."/>
            <person name="Yoshida Y."/>
            <person name="Fujiwara M."/>
            <person name="Mori M."/>
            <person name="Tomita M."/>
            <person name="Arakawa K."/>
        </authorList>
    </citation>
    <scope>NUCLEOTIDE SEQUENCE [LARGE SCALE GENOMIC DNA]</scope>
</reference>
<evidence type="ECO:0000256" key="1">
    <source>
        <dbReference type="SAM" id="MobiDB-lite"/>
    </source>
</evidence>
<keyword evidence="3" id="KW-1185">Reference proteome</keyword>
<evidence type="ECO:0000313" key="3">
    <source>
        <dbReference type="Proteomes" id="UP000499080"/>
    </source>
</evidence>
<dbReference type="Proteomes" id="UP000499080">
    <property type="component" value="Unassembled WGS sequence"/>
</dbReference>
<accession>A0A4Y2SKZ6</accession>
<dbReference type="EMBL" id="BGPR01022543">
    <property type="protein sequence ID" value="GBN88948.1"/>
    <property type="molecule type" value="Genomic_DNA"/>
</dbReference>
<comment type="caution">
    <text evidence="2">The sequence shown here is derived from an EMBL/GenBank/DDBJ whole genome shotgun (WGS) entry which is preliminary data.</text>
</comment>
<gene>
    <name evidence="2" type="ORF">AVEN_142206_1</name>
</gene>
<name>A0A4Y2SKZ6_ARAVE</name>
<protein>
    <submittedName>
        <fullName evidence="2">Uncharacterized protein</fullName>
    </submittedName>
</protein>
<organism evidence="2 3">
    <name type="scientific">Araneus ventricosus</name>
    <name type="common">Orbweaver spider</name>
    <name type="synonym">Epeira ventricosa</name>
    <dbReference type="NCBI Taxonomy" id="182803"/>
    <lineage>
        <taxon>Eukaryota</taxon>
        <taxon>Metazoa</taxon>
        <taxon>Ecdysozoa</taxon>
        <taxon>Arthropoda</taxon>
        <taxon>Chelicerata</taxon>
        <taxon>Arachnida</taxon>
        <taxon>Araneae</taxon>
        <taxon>Araneomorphae</taxon>
        <taxon>Entelegynae</taxon>
        <taxon>Araneoidea</taxon>
        <taxon>Araneidae</taxon>
        <taxon>Araneus</taxon>
    </lineage>
</organism>
<sequence>MTRSKLGSSLKWPPANIATSSPNPDGGYAMQPIYEDGKRHSCEKTLLDGVYKVFQNVNSRPCSNNNR</sequence>
<dbReference type="AlphaFoldDB" id="A0A4Y2SKZ6"/>
<feature type="region of interest" description="Disordered" evidence="1">
    <location>
        <begin position="1"/>
        <end position="32"/>
    </location>
</feature>
<evidence type="ECO:0000313" key="2">
    <source>
        <dbReference type="EMBL" id="GBN88948.1"/>
    </source>
</evidence>